<dbReference type="AlphaFoldDB" id="A0A9J6H6Q5"/>
<dbReference type="EMBL" id="JABSTR010001040">
    <property type="protein sequence ID" value="KAH9383315.1"/>
    <property type="molecule type" value="Genomic_DNA"/>
</dbReference>
<dbReference type="PANTHER" id="PTHR47510">
    <property type="entry name" value="REVERSE TRANSCRIPTASE DOMAIN-CONTAINING PROTEIN"/>
    <property type="match status" value="1"/>
</dbReference>
<accession>A0A9J6H6Q5</accession>
<organism evidence="1 2">
    <name type="scientific">Haemaphysalis longicornis</name>
    <name type="common">Bush tick</name>
    <dbReference type="NCBI Taxonomy" id="44386"/>
    <lineage>
        <taxon>Eukaryota</taxon>
        <taxon>Metazoa</taxon>
        <taxon>Ecdysozoa</taxon>
        <taxon>Arthropoda</taxon>
        <taxon>Chelicerata</taxon>
        <taxon>Arachnida</taxon>
        <taxon>Acari</taxon>
        <taxon>Parasitiformes</taxon>
        <taxon>Ixodida</taxon>
        <taxon>Ixodoidea</taxon>
        <taxon>Ixodidae</taxon>
        <taxon>Haemaphysalinae</taxon>
        <taxon>Haemaphysalis</taxon>
    </lineage>
</organism>
<name>A0A9J6H6Q5_HAELO</name>
<keyword evidence="2" id="KW-1185">Reference proteome</keyword>
<dbReference type="PANTHER" id="PTHR47510:SF3">
    <property type="entry name" value="ENDO_EXONUCLEASE_PHOSPHATASE DOMAIN-CONTAINING PROTEIN"/>
    <property type="match status" value="1"/>
</dbReference>
<proteinExistence type="predicted"/>
<dbReference type="Proteomes" id="UP000821853">
    <property type="component" value="Unassembled WGS sequence"/>
</dbReference>
<evidence type="ECO:0000313" key="1">
    <source>
        <dbReference type="EMBL" id="KAH9383315.1"/>
    </source>
</evidence>
<comment type="caution">
    <text evidence="1">The sequence shown here is derived from an EMBL/GenBank/DDBJ whole genome shotgun (WGS) entry which is preliminary data.</text>
</comment>
<dbReference type="VEuPathDB" id="VectorBase:HLOH_047448"/>
<gene>
    <name evidence="1" type="ORF">HPB48_024435</name>
</gene>
<sequence>MGSPWFNNTVKRLCNKKKQHFRTAKQRNRSDRWERYRKTEAEYNTAVCETKKHFITATLPNLLSNDPKKFWKAVNPKKKTSAINLFNDADEPVSPAQGALLLNYAFSRAFCLPSTVPDIPDLFEYEFSVMFPVLIEPCGVMKVIESLKLSSSCGIDSINSKLLKQTFK</sequence>
<protein>
    <submittedName>
        <fullName evidence="1">Uncharacterized protein</fullName>
    </submittedName>
</protein>
<evidence type="ECO:0000313" key="2">
    <source>
        <dbReference type="Proteomes" id="UP000821853"/>
    </source>
</evidence>
<reference evidence="1 2" key="1">
    <citation type="journal article" date="2020" name="Cell">
        <title>Large-Scale Comparative Analyses of Tick Genomes Elucidate Their Genetic Diversity and Vector Capacities.</title>
        <authorList>
            <consortium name="Tick Genome and Microbiome Consortium (TIGMIC)"/>
            <person name="Jia N."/>
            <person name="Wang J."/>
            <person name="Shi W."/>
            <person name="Du L."/>
            <person name="Sun Y."/>
            <person name="Zhan W."/>
            <person name="Jiang J.F."/>
            <person name="Wang Q."/>
            <person name="Zhang B."/>
            <person name="Ji P."/>
            <person name="Bell-Sakyi L."/>
            <person name="Cui X.M."/>
            <person name="Yuan T.T."/>
            <person name="Jiang B.G."/>
            <person name="Yang W.F."/>
            <person name="Lam T.T."/>
            <person name="Chang Q.C."/>
            <person name="Ding S.J."/>
            <person name="Wang X.J."/>
            <person name="Zhu J.G."/>
            <person name="Ruan X.D."/>
            <person name="Zhao L."/>
            <person name="Wei J.T."/>
            <person name="Ye R.Z."/>
            <person name="Que T.C."/>
            <person name="Du C.H."/>
            <person name="Zhou Y.H."/>
            <person name="Cheng J.X."/>
            <person name="Dai P.F."/>
            <person name="Guo W.B."/>
            <person name="Han X.H."/>
            <person name="Huang E.J."/>
            <person name="Li L.F."/>
            <person name="Wei W."/>
            <person name="Gao Y.C."/>
            <person name="Liu J.Z."/>
            <person name="Shao H.Z."/>
            <person name="Wang X."/>
            <person name="Wang C.C."/>
            <person name="Yang T.C."/>
            <person name="Huo Q.B."/>
            <person name="Li W."/>
            <person name="Chen H.Y."/>
            <person name="Chen S.E."/>
            <person name="Zhou L.G."/>
            <person name="Ni X.B."/>
            <person name="Tian J.H."/>
            <person name="Sheng Y."/>
            <person name="Liu T."/>
            <person name="Pan Y.S."/>
            <person name="Xia L.Y."/>
            <person name="Li J."/>
            <person name="Zhao F."/>
            <person name="Cao W.C."/>
        </authorList>
    </citation>
    <scope>NUCLEOTIDE SEQUENCE [LARGE SCALE GENOMIC DNA]</scope>
    <source>
        <strain evidence="1">HaeL-2018</strain>
    </source>
</reference>